<feature type="domain" description="BCD1 alpha/beta" evidence="2">
    <location>
        <begin position="102"/>
        <end position="192"/>
    </location>
</feature>
<dbReference type="GO" id="GO:0070761">
    <property type="term" value="C:pre-snoRNP complex"/>
    <property type="evidence" value="ECO:0007669"/>
    <property type="project" value="TreeGrafter"/>
</dbReference>
<evidence type="ECO:0000256" key="1">
    <source>
        <dbReference type="ARBA" id="ARBA00022553"/>
    </source>
</evidence>
<name>A0A668VCP4_OREAU</name>
<dbReference type="Ensembl" id="ENSOABT00000049171.2">
    <property type="protein sequence ID" value="ENSOABP00000047938.2"/>
    <property type="gene ID" value="ENSOABG00000021388.2"/>
</dbReference>
<keyword evidence="4" id="KW-1185">Reference proteome</keyword>
<dbReference type="GO" id="GO:0048254">
    <property type="term" value="P:snoRNA localization"/>
    <property type="evidence" value="ECO:0007669"/>
    <property type="project" value="TreeGrafter"/>
</dbReference>
<evidence type="ECO:0000313" key="3">
    <source>
        <dbReference type="Ensembl" id="ENSOABP00000047938.2"/>
    </source>
</evidence>
<dbReference type="Proteomes" id="UP000472276">
    <property type="component" value="Unassembled WGS sequence"/>
</dbReference>
<dbReference type="PANTHER" id="PTHR13483:SF3">
    <property type="entry name" value="BOX C_D SNORNA PROTEIN 1"/>
    <property type="match status" value="1"/>
</dbReference>
<accession>A0A668VCP4</accession>
<dbReference type="GO" id="GO:0000463">
    <property type="term" value="P:maturation of LSU-rRNA from tricistronic rRNA transcript (SSU-rRNA, 5.8S rRNA, LSU-rRNA)"/>
    <property type="evidence" value="ECO:0007669"/>
    <property type="project" value="TreeGrafter"/>
</dbReference>
<evidence type="ECO:0000313" key="4">
    <source>
        <dbReference type="Proteomes" id="UP000472276"/>
    </source>
</evidence>
<keyword evidence="1" id="KW-0597">Phosphoprotein</keyword>
<dbReference type="InterPro" id="IPR051639">
    <property type="entry name" value="BCD1"/>
</dbReference>
<reference evidence="3" key="2">
    <citation type="submission" date="2025-09" db="UniProtKB">
        <authorList>
            <consortium name="Ensembl"/>
        </authorList>
    </citation>
    <scope>IDENTIFICATION</scope>
</reference>
<protein>
    <recommendedName>
        <fullName evidence="2">BCD1 alpha/beta domain-containing protein</fullName>
    </recommendedName>
</protein>
<proteinExistence type="predicted"/>
<dbReference type="PANTHER" id="PTHR13483">
    <property type="entry name" value="BOX C_D SNORNA PROTEIN 1-RELATED"/>
    <property type="match status" value="1"/>
</dbReference>
<gene>
    <name evidence="3" type="primary">ZNHIT6</name>
</gene>
<evidence type="ECO:0000259" key="2">
    <source>
        <dbReference type="Pfam" id="PF25790"/>
    </source>
</evidence>
<dbReference type="GO" id="GO:0005634">
    <property type="term" value="C:nucleus"/>
    <property type="evidence" value="ECO:0007669"/>
    <property type="project" value="TreeGrafter"/>
</dbReference>
<dbReference type="GO" id="GO:0000492">
    <property type="term" value="P:box C/D snoRNP assembly"/>
    <property type="evidence" value="ECO:0007669"/>
    <property type="project" value="TreeGrafter"/>
</dbReference>
<reference evidence="3" key="1">
    <citation type="submission" date="2025-08" db="UniProtKB">
        <authorList>
            <consortium name="Ensembl"/>
        </authorList>
    </citation>
    <scope>IDENTIFICATION</scope>
</reference>
<dbReference type="AlphaFoldDB" id="A0A668VCP4"/>
<organism evidence="3 4">
    <name type="scientific">Oreochromis aureus</name>
    <name type="common">Israeli tilapia</name>
    <name type="synonym">Chromis aureus</name>
    <dbReference type="NCBI Taxonomy" id="47969"/>
    <lineage>
        <taxon>Eukaryota</taxon>
        <taxon>Metazoa</taxon>
        <taxon>Chordata</taxon>
        <taxon>Craniata</taxon>
        <taxon>Vertebrata</taxon>
        <taxon>Euteleostomi</taxon>
        <taxon>Actinopterygii</taxon>
        <taxon>Neopterygii</taxon>
        <taxon>Teleostei</taxon>
        <taxon>Neoteleostei</taxon>
        <taxon>Acanthomorphata</taxon>
        <taxon>Ovalentaria</taxon>
        <taxon>Cichlomorphae</taxon>
        <taxon>Cichliformes</taxon>
        <taxon>Cichlidae</taxon>
        <taxon>African cichlids</taxon>
        <taxon>Pseudocrenilabrinae</taxon>
        <taxon>Oreochromini</taxon>
        <taxon>Oreochromis</taxon>
    </lineage>
</organism>
<dbReference type="Pfam" id="PF25790">
    <property type="entry name" value="BCD1"/>
    <property type="match status" value="1"/>
</dbReference>
<sequence length="271" mass="30903">YICPVKSLPCVKKHKEASGCSGVRNKTAFVTLSQFDEMTLLSDYRFLEDTGRFANGATRDNLVQAPRVTVKVSPAFIDLVFGTIIDPLFSLAFASLLTMAFFCCRVSDKQTLKQILTAYIHPTESEPVTRQKLKMYVQARFDHVKVFMKVEGRKANAVRYHELDIEKSLRDNLSYKTLIEYPVLHVTRKQEMSPCFFSPLCHFPLLRGFQCRERSVASKQDSEKHARHFGSCEMCTVRSSCGYRSTFGMNTKDHTNTVSQLLSEPDWPNGE</sequence>
<dbReference type="InterPro" id="IPR057721">
    <property type="entry name" value="BCD1_alpha/beta"/>
</dbReference>